<organism evidence="1 2">
    <name type="scientific">Pseudomonas typographi</name>
    <dbReference type="NCBI Taxonomy" id="2715964"/>
    <lineage>
        <taxon>Bacteria</taxon>
        <taxon>Pseudomonadati</taxon>
        <taxon>Pseudomonadota</taxon>
        <taxon>Gammaproteobacteria</taxon>
        <taxon>Pseudomonadales</taxon>
        <taxon>Pseudomonadaceae</taxon>
        <taxon>Pseudomonas</taxon>
    </lineage>
</organism>
<reference evidence="1 2" key="1">
    <citation type="journal article" date="2020" name="Insects">
        <title>Bacteria Belonging to Pseudomonas typographi sp. nov. from the Bark Beetle Ips typographus Have Genomic Potential to Aid in the Host Ecology.</title>
        <authorList>
            <person name="Peral-Aranega E."/>
            <person name="Saati-Santamaria Z."/>
            <person name="Kolarik M."/>
            <person name="Rivas R."/>
            <person name="Garcia-Fraile P."/>
        </authorList>
    </citation>
    <scope>NUCLEOTIDE SEQUENCE [LARGE SCALE GENOMIC DNA]</scope>
    <source>
        <strain evidence="1 2">CA3A</strain>
    </source>
</reference>
<accession>A0ABR7Z7C6</accession>
<dbReference type="RefSeq" id="WP_190424268.1">
    <property type="nucleotide sequence ID" value="NZ_JAAOCA010000031.1"/>
</dbReference>
<dbReference type="PANTHER" id="PTHR39600">
    <property type="entry name" value="PEPTIDASE INHIBITOR I78 FAMILY PROTEIN"/>
    <property type="match status" value="1"/>
</dbReference>
<protein>
    <recommendedName>
        <fullName evidence="3">Peptidase inhibitor I78 family protein</fullName>
    </recommendedName>
</protein>
<gene>
    <name evidence="1" type="ORF">HAQ05_21320</name>
</gene>
<dbReference type="EMBL" id="JAAOCA010000031">
    <property type="protein sequence ID" value="MBD1601224.1"/>
    <property type="molecule type" value="Genomic_DNA"/>
</dbReference>
<dbReference type="PROSITE" id="PS51257">
    <property type="entry name" value="PROKAR_LIPOPROTEIN"/>
    <property type="match status" value="1"/>
</dbReference>
<comment type="caution">
    <text evidence="1">The sequence shown here is derived from an EMBL/GenBank/DDBJ whole genome shotgun (WGS) entry which is preliminary data.</text>
</comment>
<sequence length="109" mass="11218">MPFKQLSGLAIVATTLIAGCASSGHDDSPAAAPAANAVVANDGRCHAEAAQFAVGQAGSPSLLDQARQQSGSQVARVLRPTDMIPMDYRSDRLSLYVDETGKVTRASCG</sequence>
<proteinExistence type="predicted"/>
<keyword evidence="2" id="KW-1185">Reference proteome</keyword>
<dbReference type="InterPro" id="IPR021719">
    <property type="entry name" value="Prot_inh_I78"/>
</dbReference>
<dbReference type="Pfam" id="PF11720">
    <property type="entry name" value="Inhibitor_I78"/>
    <property type="match status" value="1"/>
</dbReference>
<dbReference type="PANTHER" id="PTHR39600:SF1">
    <property type="entry name" value="PEPTIDASE INHIBITOR I78 FAMILY PROTEIN"/>
    <property type="match status" value="1"/>
</dbReference>
<name>A0ABR7Z7C6_9PSED</name>
<evidence type="ECO:0000313" key="1">
    <source>
        <dbReference type="EMBL" id="MBD1601224.1"/>
    </source>
</evidence>
<evidence type="ECO:0000313" key="2">
    <source>
        <dbReference type="Proteomes" id="UP000805841"/>
    </source>
</evidence>
<evidence type="ECO:0008006" key="3">
    <source>
        <dbReference type="Google" id="ProtNLM"/>
    </source>
</evidence>
<dbReference type="Gene3D" id="3.30.10.10">
    <property type="entry name" value="Trypsin Inhibitor V, subunit A"/>
    <property type="match status" value="1"/>
</dbReference>
<dbReference type="Proteomes" id="UP000805841">
    <property type="component" value="Unassembled WGS sequence"/>
</dbReference>